<protein>
    <submittedName>
        <fullName evidence="2">Fungal specific transcription factor domain-containing protein</fullName>
    </submittedName>
</protein>
<organism evidence="2 3">
    <name type="scientific">Purpureocillium lavendulum</name>
    <dbReference type="NCBI Taxonomy" id="1247861"/>
    <lineage>
        <taxon>Eukaryota</taxon>
        <taxon>Fungi</taxon>
        <taxon>Dikarya</taxon>
        <taxon>Ascomycota</taxon>
        <taxon>Pezizomycotina</taxon>
        <taxon>Sordariomycetes</taxon>
        <taxon>Hypocreomycetidae</taxon>
        <taxon>Hypocreales</taxon>
        <taxon>Ophiocordycipitaceae</taxon>
        <taxon>Purpureocillium</taxon>
    </lineage>
</organism>
<evidence type="ECO:0000313" key="3">
    <source>
        <dbReference type="Proteomes" id="UP001163105"/>
    </source>
</evidence>
<keyword evidence="3" id="KW-1185">Reference proteome</keyword>
<evidence type="ECO:0000313" key="2">
    <source>
        <dbReference type="EMBL" id="KAJ6438779.1"/>
    </source>
</evidence>
<evidence type="ECO:0000256" key="1">
    <source>
        <dbReference type="SAM" id="MobiDB-lite"/>
    </source>
</evidence>
<dbReference type="PANTHER" id="PTHR38111:SF9">
    <property type="entry name" value="ZN(2)-C6 FUNGAL-TYPE DOMAIN-CONTAINING PROTEIN"/>
    <property type="match status" value="1"/>
</dbReference>
<name>A0AB34FI97_9HYPO</name>
<proteinExistence type="predicted"/>
<dbReference type="AlphaFoldDB" id="A0AB34FI97"/>
<dbReference type="Proteomes" id="UP001163105">
    <property type="component" value="Unassembled WGS sequence"/>
</dbReference>
<feature type="compositionally biased region" description="Basic and acidic residues" evidence="1">
    <location>
        <begin position="53"/>
        <end position="63"/>
    </location>
</feature>
<dbReference type="InterPro" id="IPR053178">
    <property type="entry name" value="Osmoadaptation_assoc"/>
</dbReference>
<accession>A0AB34FI97</accession>
<dbReference type="PANTHER" id="PTHR38111">
    <property type="entry name" value="ZN(2)-C6 FUNGAL-TYPE DOMAIN-CONTAINING PROTEIN-RELATED"/>
    <property type="match status" value="1"/>
</dbReference>
<feature type="region of interest" description="Disordered" evidence="1">
    <location>
        <begin position="42"/>
        <end position="63"/>
    </location>
</feature>
<reference evidence="2" key="1">
    <citation type="submission" date="2023-01" db="EMBL/GenBank/DDBJ databases">
        <title>The growth and conidiation of Purpureocillium lavendulum are regulated by nitrogen source and histone H3K14 acetylation.</title>
        <authorList>
            <person name="Tang P."/>
            <person name="Han J."/>
            <person name="Zhang C."/>
            <person name="Tang P."/>
            <person name="Qi F."/>
            <person name="Zhang K."/>
            <person name="Liang L."/>
        </authorList>
    </citation>
    <scope>NUCLEOTIDE SEQUENCE</scope>
    <source>
        <strain evidence="2">YMF1.00683</strain>
    </source>
</reference>
<dbReference type="EMBL" id="JAQHRD010000007">
    <property type="protein sequence ID" value="KAJ6438779.1"/>
    <property type="molecule type" value="Genomic_DNA"/>
</dbReference>
<comment type="caution">
    <text evidence="2">The sequence shown here is derived from an EMBL/GenBank/DDBJ whole genome shotgun (WGS) entry which is preliminary data.</text>
</comment>
<feature type="compositionally biased region" description="Basic residues" evidence="1">
    <location>
        <begin position="43"/>
        <end position="52"/>
    </location>
</feature>
<sequence length="500" mass="55306">MKVRQVTVCHTCRARKLGCAMTQRKCAGYDYDLIFVPMSKTGSRIRHSSPKKPPKESGRSEARRRAALIKTEPPDRPDHGLNLYPISPSLHWPLQHVILLLIQNFAPTLDPGDADIDLAVSPPRICGSWVELLPGLADTSANERTIAAPVRTLAMSILARGHRGLAPMGDALTAHSTALRSVHRALAHADSASTNVLTAAVMCLMISELILPDADASASQAHASGLEALLKLQGPAFYAHGQAHRLFIENNGSHRFQTLQIVQAICTRRLTFLAEPAWKTVPFKTIPPTPLQELITIAAGLPQLLKEHDDCMAGRLPKHNTVTGPRRALSSHLHLLDVLEDWHHKYRSHIAQPSHWAVHRKTHGPCLWFSDITVANCLTHYWALWMICATNIRTIRAEHPDLLAMDVLIGEHVPESTAVTHQLRQAAISILESVHFLMQDDMKLYGATSLILPLQTACQHLKTHYATEPGLIQACDSTIDWIELRGFHFIGHFLRLTAGG</sequence>
<gene>
    <name evidence="2" type="ORF">O9K51_08180</name>
</gene>